<feature type="compositionally biased region" description="Polar residues" evidence="1">
    <location>
        <begin position="893"/>
        <end position="905"/>
    </location>
</feature>
<dbReference type="PANTHER" id="PTHR15696:SF36">
    <property type="entry name" value="NONSENSE-MEDIATED MRNA DECAY FACTOR"/>
    <property type="match status" value="1"/>
</dbReference>
<dbReference type="InterPro" id="IPR019458">
    <property type="entry name" value="Est1-like_N"/>
</dbReference>
<evidence type="ECO:0000313" key="4">
    <source>
        <dbReference type="EMBL" id="KAG1802098.1"/>
    </source>
</evidence>
<dbReference type="InterPro" id="IPR018834">
    <property type="entry name" value="DNA/RNA-bd_Est1-type"/>
</dbReference>
<dbReference type="OrthoDB" id="69928at2759"/>
<dbReference type="RefSeq" id="XP_041165290.1">
    <property type="nucleotide sequence ID" value="XM_041305809.1"/>
</dbReference>
<proteinExistence type="predicted"/>
<evidence type="ECO:0000313" key="5">
    <source>
        <dbReference type="Proteomes" id="UP000719766"/>
    </source>
</evidence>
<organism evidence="4 5">
    <name type="scientific">Suillus plorans</name>
    <dbReference type="NCBI Taxonomy" id="116603"/>
    <lineage>
        <taxon>Eukaryota</taxon>
        <taxon>Fungi</taxon>
        <taxon>Dikarya</taxon>
        <taxon>Basidiomycota</taxon>
        <taxon>Agaricomycotina</taxon>
        <taxon>Agaricomycetes</taxon>
        <taxon>Agaricomycetidae</taxon>
        <taxon>Boletales</taxon>
        <taxon>Suillineae</taxon>
        <taxon>Suillaceae</taxon>
        <taxon>Suillus</taxon>
    </lineage>
</organism>
<accession>A0A9P7DSW1</accession>
<feature type="compositionally biased region" description="Polar residues" evidence="1">
    <location>
        <begin position="168"/>
        <end position="190"/>
    </location>
</feature>
<keyword evidence="5" id="KW-1185">Reference proteome</keyword>
<dbReference type="Gene3D" id="1.25.40.10">
    <property type="entry name" value="Tetratricopeptide repeat domain"/>
    <property type="match status" value="1"/>
</dbReference>
<dbReference type="Proteomes" id="UP000719766">
    <property type="component" value="Unassembled WGS sequence"/>
</dbReference>
<dbReference type="AlphaFoldDB" id="A0A9P7DSW1"/>
<comment type="caution">
    <text evidence="4">The sequence shown here is derived from an EMBL/GenBank/DDBJ whole genome shotgun (WGS) entry which is preliminary data.</text>
</comment>
<feature type="region of interest" description="Disordered" evidence="1">
    <location>
        <begin position="219"/>
        <end position="253"/>
    </location>
</feature>
<evidence type="ECO:0000259" key="2">
    <source>
        <dbReference type="Pfam" id="PF10373"/>
    </source>
</evidence>
<name>A0A9P7DSW1_9AGAM</name>
<dbReference type="Pfam" id="PF10373">
    <property type="entry name" value="EST1_DNA_bind"/>
    <property type="match status" value="1"/>
</dbReference>
<feature type="region of interest" description="Disordered" evidence="1">
    <location>
        <begin position="852"/>
        <end position="876"/>
    </location>
</feature>
<dbReference type="InterPro" id="IPR045153">
    <property type="entry name" value="Est1/Ebs1-like"/>
</dbReference>
<sequence length="995" mass="109673">MTDSASQLASEAKSTHQSLKELLKAHLPWDREVEFQRKSLRRLYLRLLFVEPYTKESKDAETHLWMQTSYQFISNYKQNVATLDRTLQSAPRHQPRQSNHGPVEYRKLMQRFRQFLAEEEKFWTQLVARYQRSFALHEAQHILSTLNITIPDDLGTPNGSIGGHEGVPNSSFGRNQFQFPIEGNTPSPTSSAEREINLAILSKAIVCLGDMARYRELYNEGGGRPRAGQEDGSGPARRGGRNRRGGAMSYDSIPRARNYDKAVQCYDQARLLVPSEGNPSHQLAILAFYQNDMFSSLLHYYRALCVRQPYDTASENVKKILNKSLDQQAKRTREGAQMAPDLGDLPPRLRVESFKEKVVLLHALWRLGSDKSRLNPIVHAADVVKDFTALVSERVLPIDAVTKVIVLSEGALWKHRMIRDTSPPSNRRSGGIPDPATVESQILKHVLGIHQSLLEIGAKELGFPPEDAAENDLAQRITAAFRRTLPALRVASKWLLANLKYVAHATPPTGSTQVEETPGVFVSNMPVFWQHFLLFYNALYKLFPIEKLPSLLSPLDEDIDLRGFLPLRSLMIGDTPKIVDADMHKGNGSATIGPQGRESVHPNEEQLMRISDLLKDLKNLAESPDSPIHLRGDNFVLEITATAPDAQSQAKAIGAEAVKMPVTPIVLCPDVLDLMPLETCAEDDAITDTGHADNDDPVEDAFRTVLNAESQDEDEELDDDVVVWDPRASTSPPGVVSALPTTPVLSSNMINSNFMSPSTSVVSSGRAAPTSPPSAFTGTTAQDILNSFSQAGGDVARSPRRQSIAPPSQFLFGSGPSNAPLSIWSRTLDQNPPDLSPRPLLTNQALPAYGVEHNLSTPSNRAIHSANRPPPMSPFAHSQSLWSSSFEFTHDPSNIHTSHSASRSSGPGHRHSASTIQSSPSYQTALNAVNHQPFAYPQESLYLNAEMAPAALPPQSGLHFQQGGFNLSPAVPLPPPQYPRPMQHYPTSSIWGNTG</sequence>
<feature type="region of interest" description="Disordered" evidence="1">
    <location>
        <begin position="157"/>
        <end position="190"/>
    </location>
</feature>
<feature type="region of interest" description="Disordered" evidence="1">
    <location>
        <begin position="893"/>
        <end position="918"/>
    </location>
</feature>
<dbReference type="PANTHER" id="PTHR15696">
    <property type="entry name" value="SMG-7 SUPPRESSOR WITH MORPHOLOGICAL EFFECT ON GENITALIA PROTEIN 7"/>
    <property type="match status" value="1"/>
</dbReference>
<feature type="domain" description="DNA/RNA-binding" evidence="2">
    <location>
        <begin position="262"/>
        <end position="569"/>
    </location>
</feature>
<evidence type="ECO:0000259" key="3">
    <source>
        <dbReference type="Pfam" id="PF10374"/>
    </source>
</evidence>
<feature type="region of interest" description="Disordered" evidence="1">
    <location>
        <begin position="791"/>
        <end position="812"/>
    </location>
</feature>
<reference evidence="4" key="1">
    <citation type="journal article" date="2020" name="New Phytol.">
        <title>Comparative genomics reveals dynamic genome evolution in host specialist ectomycorrhizal fungi.</title>
        <authorList>
            <person name="Lofgren L.A."/>
            <person name="Nguyen N.H."/>
            <person name="Vilgalys R."/>
            <person name="Ruytinx J."/>
            <person name="Liao H.L."/>
            <person name="Branco S."/>
            <person name="Kuo A."/>
            <person name="LaButti K."/>
            <person name="Lipzen A."/>
            <person name="Andreopoulos W."/>
            <person name="Pangilinan J."/>
            <person name="Riley R."/>
            <person name="Hundley H."/>
            <person name="Na H."/>
            <person name="Barry K."/>
            <person name="Grigoriev I.V."/>
            <person name="Stajich J.E."/>
            <person name="Kennedy P.G."/>
        </authorList>
    </citation>
    <scope>NUCLEOTIDE SEQUENCE</scope>
    <source>
        <strain evidence="4">S12</strain>
    </source>
</reference>
<dbReference type="InterPro" id="IPR011990">
    <property type="entry name" value="TPR-like_helical_dom_sf"/>
</dbReference>
<dbReference type="GeneID" id="64599573"/>
<gene>
    <name evidence="4" type="ORF">HD556DRAFT_1438136</name>
</gene>
<dbReference type="Pfam" id="PF10374">
    <property type="entry name" value="EST1"/>
    <property type="match status" value="1"/>
</dbReference>
<feature type="domain" description="Telomerase activating protein Est1-like N-terminal" evidence="3">
    <location>
        <begin position="60"/>
        <end position="219"/>
    </location>
</feature>
<evidence type="ECO:0000256" key="1">
    <source>
        <dbReference type="SAM" id="MobiDB-lite"/>
    </source>
</evidence>
<evidence type="ECO:0008006" key="6">
    <source>
        <dbReference type="Google" id="ProtNLM"/>
    </source>
</evidence>
<protein>
    <recommendedName>
        <fullName evidence="6">Protein SMG7</fullName>
    </recommendedName>
</protein>
<dbReference type="EMBL" id="JABBWE010000006">
    <property type="protein sequence ID" value="KAG1802098.1"/>
    <property type="molecule type" value="Genomic_DNA"/>
</dbReference>
<dbReference type="SUPFAM" id="SSF48452">
    <property type="entry name" value="TPR-like"/>
    <property type="match status" value="1"/>
</dbReference>